<evidence type="ECO:0000313" key="15">
    <source>
        <dbReference type="EMBL" id="MEC4717865.1"/>
    </source>
</evidence>
<dbReference type="EC" id="1.17.1.9" evidence="15"/>
<evidence type="ECO:0000256" key="3">
    <source>
        <dbReference type="ARBA" id="ARBA00010747"/>
    </source>
</evidence>
<dbReference type="InterPro" id="IPR016174">
    <property type="entry name" value="Di-haem_cyt_TM"/>
</dbReference>
<evidence type="ECO:0000256" key="8">
    <source>
        <dbReference type="ARBA" id="ARBA00022723"/>
    </source>
</evidence>
<reference evidence="15 16" key="1">
    <citation type="submission" date="2023-10" db="EMBL/GenBank/DDBJ databases">
        <title>Noviherbaspirillum sp. CPCC 100848 genome assembly.</title>
        <authorList>
            <person name="Li X.Y."/>
            <person name="Fang X.M."/>
        </authorList>
    </citation>
    <scope>NUCLEOTIDE SEQUENCE [LARGE SCALE GENOMIC DNA]</scope>
    <source>
        <strain evidence="15 16">CPCC 100848</strain>
    </source>
</reference>
<dbReference type="Proteomes" id="UP001352263">
    <property type="component" value="Unassembled WGS sequence"/>
</dbReference>
<dbReference type="SUPFAM" id="SSF81342">
    <property type="entry name" value="Transmembrane di-heme cytochromes"/>
    <property type="match status" value="1"/>
</dbReference>
<evidence type="ECO:0000256" key="2">
    <source>
        <dbReference type="ARBA" id="ARBA00004651"/>
    </source>
</evidence>
<evidence type="ECO:0000256" key="1">
    <source>
        <dbReference type="ARBA" id="ARBA00001971"/>
    </source>
</evidence>
<evidence type="ECO:0000313" key="16">
    <source>
        <dbReference type="Proteomes" id="UP001352263"/>
    </source>
</evidence>
<dbReference type="InterPro" id="IPR011577">
    <property type="entry name" value="Cyt_b561_bac/Ni-Hgenase"/>
</dbReference>
<keyword evidence="7 13" id="KW-0812">Transmembrane</keyword>
<feature type="transmembrane region" description="Helical" evidence="13">
    <location>
        <begin position="274"/>
        <end position="298"/>
    </location>
</feature>
<dbReference type="NCBIfam" id="TIGR01583">
    <property type="entry name" value="formate-DH-gamm"/>
    <property type="match status" value="1"/>
</dbReference>
<evidence type="ECO:0000256" key="12">
    <source>
        <dbReference type="ARBA" id="ARBA00023136"/>
    </source>
</evidence>
<evidence type="ECO:0000256" key="6">
    <source>
        <dbReference type="ARBA" id="ARBA00022617"/>
    </source>
</evidence>
<comment type="caution">
    <text evidence="15">The sequence shown here is derived from an EMBL/GenBank/DDBJ whole genome shotgun (WGS) entry which is preliminary data.</text>
</comment>
<dbReference type="GO" id="GO:0008863">
    <property type="term" value="F:formate dehydrogenase (NAD+) activity"/>
    <property type="evidence" value="ECO:0007669"/>
    <property type="project" value="UniProtKB-EC"/>
</dbReference>
<feature type="transmembrane region" description="Helical" evidence="13">
    <location>
        <begin position="173"/>
        <end position="194"/>
    </location>
</feature>
<evidence type="ECO:0000259" key="14">
    <source>
        <dbReference type="Pfam" id="PF01292"/>
    </source>
</evidence>
<dbReference type="InterPro" id="IPR006471">
    <property type="entry name" value="Formate_DH_gsu"/>
</dbReference>
<dbReference type="EMBL" id="JAWIIV010000001">
    <property type="protein sequence ID" value="MEC4717865.1"/>
    <property type="molecule type" value="Genomic_DNA"/>
</dbReference>
<gene>
    <name evidence="15" type="ORF">RY831_01765</name>
</gene>
<feature type="transmembrane region" description="Helical" evidence="13">
    <location>
        <begin position="129"/>
        <end position="152"/>
    </location>
</feature>
<feature type="domain" description="Cytochrome b561 bacterial/Ni-hydrogenase" evidence="14">
    <location>
        <begin position="166"/>
        <end position="349"/>
    </location>
</feature>
<keyword evidence="12 13" id="KW-0472">Membrane</keyword>
<comment type="similarity">
    <text evidence="3">Belongs to the formate dehydrogenase gamma subunit family.</text>
</comment>
<accession>A0ABU6J3A1</accession>
<evidence type="ECO:0000256" key="7">
    <source>
        <dbReference type="ARBA" id="ARBA00022692"/>
    </source>
</evidence>
<dbReference type="RefSeq" id="WP_326504610.1">
    <property type="nucleotide sequence ID" value="NZ_JAWIIV010000001.1"/>
</dbReference>
<evidence type="ECO:0000256" key="13">
    <source>
        <dbReference type="SAM" id="Phobius"/>
    </source>
</evidence>
<keyword evidence="4" id="KW-0813">Transport</keyword>
<sequence length="393" mass="43883">MNAPSPDNEPDRSLTMYFPHFRRRLPQALMPLPMLLLMLLMLLLVLPASGLGSVARAAVPHESAQPAYAEEQTILQSEKDVPEPGFGSAKSGRNHFDRHFIVPPGFMPEQDVILQRGGNTWRNLRNGPIASIAGTILLVVPLLIFGFYRAVGPAAESGGGGGQIQRFTSWDRIVHWATAITFIILAVSGVIILFGKNIILPWLGHSAFYWVALLSKYLHNFVGPLFIVCSVLMFFTFLNRNIFRRWDWQWIKKGGGMIKHEHVPAGFFNAGEKIWFWGGVTLLGLLMSVTGLMLNFPYFKSIGSNFGLTRYLLQMADYLHIIGGTLYIAAAMGHIYIGTWGTPGAYHAMRYGTVDEEWAHSHHELWYNELRDRHAGAPSHEPLPPGAPSHSRS</sequence>
<keyword evidence="10 13" id="KW-1133">Transmembrane helix</keyword>
<keyword evidence="8" id="KW-0479">Metal-binding</keyword>
<keyword evidence="15" id="KW-0560">Oxidoreductase</keyword>
<dbReference type="PANTHER" id="PTHR30074:SF6">
    <property type="entry name" value="FORMATE DEHYDROGENASE GAMMA SUBUNIT"/>
    <property type="match status" value="1"/>
</dbReference>
<dbReference type="Pfam" id="PF01292">
    <property type="entry name" value="Ni_hydr_CYTB"/>
    <property type="match status" value="1"/>
</dbReference>
<keyword evidence="11" id="KW-0408">Iron</keyword>
<dbReference type="InterPro" id="IPR051817">
    <property type="entry name" value="FDH_cytochrome_b556_subunit"/>
</dbReference>
<keyword evidence="6" id="KW-0349">Heme</keyword>
<name>A0ABU6J3A1_9BURK</name>
<feature type="transmembrane region" description="Helical" evidence="13">
    <location>
        <begin position="318"/>
        <end position="340"/>
    </location>
</feature>
<comment type="cofactor">
    <cofactor evidence="1">
        <name>heme</name>
        <dbReference type="ChEBI" id="CHEBI:30413"/>
    </cofactor>
</comment>
<evidence type="ECO:0000256" key="10">
    <source>
        <dbReference type="ARBA" id="ARBA00022989"/>
    </source>
</evidence>
<protein>
    <submittedName>
        <fullName evidence="15">Formate dehydrogenase subunit gamma</fullName>
        <ecNumber evidence="15">1.17.1.9</ecNumber>
    </submittedName>
</protein>
<dbReference type="Gene3D" id="1.20.950.20">
    <property type="entry name" value="Transmembrane di-heme cytochromes, Chain C"/>
    <property type="match status" value="1"/>
</dbReference>
<dbReference type="PANTHER" id="PTHR30074">
    <property type="entry name" value="FORMATE DEHYDROGENASE, NITRATE-INDUCIBLE, CYTOCHROME B556 FDN SUBUNIT"/>
    <property type="match status" value="1"/>
</dbReference>
<feature type="transmembrane region" description="Helical" evidence="13">
    <location>
        <begin position="217"/>
        <end position="238"/>
    </location>
</feature>
<proteinExistence type="inferred from homology"/>
<keyword evidence="16" id="KW-1185">Reference proteome</keyword>
<evidence type="ECO:0000256" key="4">
    <source>
        <dbReference type="ARBA" id="ARBA00022448"/>
    </source>
</evidence>
<evidence type="ECO:0000256" key="9">
    <source>
        <dbReference type="ARBA" id="ARBA00022982"/>
    </source>
</evidence>
<comment type="subcellular location">
    <subcellularLocation>
        <location evidence="2">Cell membrane</location>
        <topology evidence="2">Multi-pass membrane protein</topology>
    </subcellularLocation>
</comment>
<evidence type="ECO:0000256" key="11">
    <source>
        <dbReference type="ARBA" id="ARBA00023004"/>
    </source>
</evidence>
<keyword evidence="9" id="KW-0249">Electron transport</keyword>
<keyword evidence="5" id="KW-1003">Cell membrane</keyword>
<organism evidence="15 16">
    <name type="scientific">Noviherbaspirillum album</name>
    <dbReference type="NCBI Taxonomy" id="3080276"/>
    <lineage>
        <taxon>Bacteria</taxon>
        <taxon>Pseudomonadati</taxon>
        <taxon>Pseudomonadota</taxon>
        <taxon>Betaproteobacteria</taxon>
        <taxon>Burkholderiales</taxon>
        <taxon>Oxalobacteraceae</taxon>
        <taxon>Noviherbaspirillum</taxon>
    </lineage>
</organism>
<evidence type="ECO:0000256" key="5">
    <source>
        <dbReference type="ARBA" id="ARBA00022475"/>
    </source>
</evidence>